<evidence type="ECO:0000256" key="4">
    <source>
        <dbReference type="ARBA" id="ARBA00022989"/>
    </source>
</evidence>
<dbReference type="KEGG" id="whj:H9Q79_07220"/>
<keyword evidence="3 6" id="KW-0812">Transmembrane</keyword>
<dbReference type="PANTHER" id="PTHR23519">
    <property type="entry name" value="AUTOPHAGY-RELATED PROTEIN 22"/>
    <property type="match status" value="1"/>
</dbReference>
<evidence type="ECO:0000313" key="9">
    <source>
        <dbReference type="Proteomes" id="UP000515860"/>
    </source>
</evidence>
<accession>A0A7G9GGX2</accession>
<dbReference type="InterPro" id="IPR024671">
    <property type="entry name" value="Atg22-like"/>
</dbReference>
<dbReference type="PANTHER" id="PTHR23519:SF1">
    <property type="entry name" value="AUTOPHAGY-RELATED PROTEIN 22"/>
    <property type="match status" value="1"/>
</dbReference>
<name>A0A7G9GGX2_9FIRM</name>
<feature type="domain" description="Major facilitator superfamily (MFS) profile" evidence="7">
    <location>
        <begin position="1"/>
        <end position="409"/>
    </location>
</feature>
<evidence type="ECO:0000256" key="6">
    <source>
        <dbReference type="SAM" id="Phobius"/>
    </source>
</evidence>
<dbReference type="InterPro" id="IPR036259">
    <property type="entry name" value="MFS_trans_sf"/>
</dbReference>
<dbReference type="GO" id="GO:0022857">
    <property type="term" value="F:transmembrane transporter activity"/>
    <property type="evidence" value="ECO:0007669"/>
    <property type="project" value="InterPro"/>
</dbReference>
<dbReference type="Proteomes" id="UP000515860">
    <property type="component" value="Chromosome"/>
</dbReference>
<keyword evidence="2" id="KW-0813">Transport</keyword>
<keyword evidence="4 6" id="KW-1133">Transmembrane helix</keyword>
<feature type="transmembrane region" description="Helical" evidence="6">
    <location>
        <begin position="385"/>
        <end position="405"/>
    </location>
</feature>
<evidence type="ECO:0000256" key="1">
    <source>
        <dbReference type="ARBA" id="ARBA00004651"/>
    </source>
</evidence>
<dbReference type="InterPro" id="IPR050495">
    <property type="entry name" value="ATG22/LtaA_families"/>
</dbReference>
<evidence type="ECO:0000256" key="5">
    <source>
        <dbReference type="ARBA" id="ARBA00023136"/>
    </source>
</evidence>
<keyword evidence="5 6" id="KW-0472">Membrane</keyword>
<feature type="transmembrane region" description="Helical" evidence="6">
    <location>
        <begin position="55"/>
        <end position="72"/>
    </location>
</feature>
<dbReference type="RefSeq" id="WP_249329536.1">
    <property type="nucleotide sequence ID" value="NZ_CP060635.1"/>
</dbReference>
<reference evidence="8 9" key="1">
    <citation type="submission" date="2020-08" db="EMBL/GenBank/DDBJ databases">
        <authorList>
            <person name="Liu C."/>
            <person name="Sun Q."/>
        </authorList>
    </citation>
    <scope>NUCLEOTIDE SEQUENCE [LARGE SCALE GENOMIC DNA]</scope>
    <source>
        <strain evidence="8 9">NSJ-29</strain>
    </source>
</reference>
<feature type="transmembrane region" description="Helical" evidence="6">
    <location>
        <begin position="108"/>
        <end position="126"/>
    </location>
</feature>
<feature type="transmembrane region" description="Helical" evidence="6">
    <location>
        <begin position="357"/>
        <end position="379"/>
    </location>
</feature>
<feature type="transmembrane region" description="Helical" evidence="6">
    <location>
        <begin position="147"/>
        <end position="166"/>
    </location>
</feature>
<dbReference type="SUPFAM" id="SSF103473">
    <property type="entry name" value="MFS general substrate transporter"/>
    <property type="match status" value="1"/>
</dbReference>
<evidence type="ECO:0000313" key="8">
    <source>
        <dbReference type="EMBL" id="QNM10054.1"/>
    </source>
</evidence>
<sequence>MNRQKLSKSERAWILYDVGNSAFILLVSTIIPVYYDTLAGNAGISSVDYLATWGYAASIATLIAAAAGLVLGGMSDQKGYKKRLFAACMALGAAACGALGLARTWQCFLVIFVIARIGYADSLVCYDAMLPDITVGERMDRVSSYGYAWGYIGSCIPFGVCLWLSLGHGTLGIPLVAAMAAVFLITALWWAASSILLLKQYRQVHFAEEGGRPVRDSLKRLGQTFLQVKKQKHIFVFLLAFFFFIDGVYAIIDMATAYGTALGLDTAGLLIALLATQFVAFPFSILFGRLAGKYPAGRLIAVCIIAYLGIAVYAVFLKTQAQFYVLAVCVGMFQGGIQSLSRSYYAKLIPAEQAGEYFGLFDICGKGASFLGTFLIGLVSQMTGSMNLGVGAMAVIFGIGLVLLLRADRLAKDWREANQ</sequence>
<dbReference type="AlphaFoldDB" id="A0A7G9GGX2"/>
<feature type="transmembrane region" description="Helical" evidence="6">
    <location>
        <begin position="267"/>
        <end position="287"/>
    </location>
</feature>
<feature type="transmembrane region" description="Helical" evidence="6">
    <location>
        <begin position="172"/>
        <end position="192"/>
    </location>
</feature>
<organism evidence="8 9">
    <name type="scientific">Wansuia hejianensis</name>
    <dbReference type="NCBI Taxonomy" id="2763667"/>
    <lineage>
        <taxon>Bacteria</taxon>
        <taxon>Bacillati</taxon>
        <taxon>Bacillota</taxon>
        <taxon>Clostridia</taxon>
        <taxon>Lachnospirales</taxon>
        <taxon>Lachnospiraceae</taxon>
        <taxon>Wansuia</taxon>
    </lineage>
</organism>
<gene>
    <name evidence="8" type="ORF">H9Q79_07220</name>
</gene>
<dbReference type="EMBL" id="CP060635">
    <property type="protein sequence ID" value="QNM10054.1"/>
    <property type="molecule type" value="Genomic_DNA"/>
</dbReference>
<feature type="transmembrane region" description="Helical" evidence="6">
    <location>
        <begin position="12"/>
        <end position="35"/>
    </location>
</feature>
<dbReference type="Gene3D" id="1.20.1250.20">
    <property type="entry name" value="MFS general substrate transporter like domains"/>
    <property type="match status" value="1"/>
</dbReference>
<evidence type="ECO:0000256" key="2">
    <source>
        <dbReference type="ARBA" id="ARBA00022448"/>
    </source>
</evidence>
<dbReference type="Pfam" id="PF11700">
    <property type="entry name" value="ATG22"/>
    <property type="match status" value="1"/>
</dbReference>
<keyword evidence="9" id="KW-1185">Reference proteome</keyword>
<feature type="transmembrane region" description="Helical" evidence="6">
    <location>
        <begin position="323"/>
        <end position="345"/>
    </location>
</feature>
<proteinExistence type="predicted"/>
<evidence type="ECO:0000259" key="7">
    <source>
        <dbReference type="PROSITE" id="PS50850"/>
    </source>
</evidence>
<comment type="subcellular location">
    <subcellularLocation>
        <location evidence="1">Cell membrane</location>
        <topology evidence="1">Multi-pass membrane protein</topology>
    </subcellularLocation>
</comment>
<dbReference type="PROSITE" id="PS50850">
    <property type="entry name" value="MFS"/>
    <property type="match status" value="1"/>
</dbReference>
<feature type="transmembrane region" description="Helical" evidence="6">
    <location>
        <begin position="84"/>
        <end position="102"/>
    </location>
</feature>
<protein>
    <submittedName>
        <fullName evidence="8">MFS transporter</fullName>
    </submittedName>
</protein>
<dbReference type="InterPro" id="IPR020846">
    <property type="entry name" value="MFS_dom"/>
</dbReference>
<feature type="transmembrane region" description="Helical" evidence="6">
    <location>
        <begin position="234"/>
        <end position="252"/>
    </location>
</feature>
<dbReference type="GO" id="GO:0005886">
    <property type="term" value="C:plasma membrane"/>
    <property type="evidence" value="ECO:0007669"/>
    <property type="project" value="UniProtKB-SubCell"/>
</dbReference>
<evidence type="ECO:0000256" key="3">
    <source>
        <dbReference type="ARBA" id="ARBA00022692"/>
    </source>
</evidence>
<feature type="transmembrane region" description="Helical" evidence="6">
    <location>
        <begin position="299"/>
        <end position="317"/>
    </location>
</feature>